<name>A0ABW9Z437_9FLAO</name>
<keyword evidence="3" id="KW-1185">Reference proteome</keyword>
<feature type="transmembrane region" description="Helical" evidence="1">
    <location>
        <begin position="36"/>
        <end position="57"/>
    </location>
</feature>
<protein>
    <submittedName>
        <fullName evidence="2">Uncharacterized protein</fullName>
    </submittedName>
</protein>
<feature type="transmembrane region" description="Helical" evidence="1">
    <location>
        <begin position="69"/>
        <end position="90"/>
    </location>
</feature>
<gene>
    <name evidence="2" type="ORF">GV828_00125</name>
</gene>
<proteinExistence type="predicted"/>
<evidence type="ECO:0000256" key="1">
    <source>
        <dbReference type="SAM" id="Phobius"/>
    </source>
</evidence>
<sequence>MITQQQRTALFFCIPLILLTFPLVAMQFTTEVDWNWFDFLIAGILLFGTAFLCELVLRKFKPTKTRLMICTGILFILFLIWAELALGIFGSPIAGS</sequence>
<evidence type="ECO:0000313" key="3">
    <source>
        <dbReference type="Proteomes" id="UP000798602"/>
    </source>
</evidence>
<keyword evidence="1" id="KW-0812">Transmembrane</keyword>
<dbReference type="RefSeq" id="WP_166535442.1">
    <property type="nucleotide sequence ID" value="NZ_JAABLM010000001.1"/>
</dbReference>
<organism evidence="2 3">
    <name type="scientific">Flavobacterium ichthyis</name>
    <dbReference type="NCBI Taxonomy" id="2698827"/>
    <lineage>
        <taxon>Bacteria</taxon>
        <taxon>Pseudomonadati</taxon>
        <taxon>Bacteroidota</taxon>
        <taxon>Flavobacteriia</taxon>
        <taxon>Flavobacteriales</taxon>
        <taxon>Flavobacteriaceae</taxon>
        <taxon>Flavobacterium</taxon>
    </lineage>
</organism>
<dbReference type="EMBL" id="JAABLM010000001">
    <property type="protein sequence ID" value="NBL63603.1"/>
    <property type="molecule type" value="Genomic_DNA"/>
</dbReference>
<accession>A0ABW9Z437</accession>
<evidence type="ECO:0000313" key="2">
    <source>
        <dbReference type="EMBL" id="NBL63603.1"/>
    </source>
</evidence>
<comment type="caution">
    <text evidence="2">The sequence shown here is derived from an EMBL/GenBank/DDBJ whole genome shotgun (WGS) entry which is preliminary data.</text>
</comment>
<reference evidence="3" key="1">
    <citation type="submission" date="2020-01" db="EMBL/GenBank/DDBJ databases">
        <title>Sphingomonas sp. strain CSW-10.</title>
        <authorList>
            <person name="Chen W.-M."/>
        </authorList>
    </citation>
    <scope>NUCLEOTIDE SEQUENCE [LARGE SCALE GENOMIC DNA]</scope>
    <source>
        <strain evidence="3">NST-5</strain>
    </source>
</reference>
<keyword evidence="1" id="KW-1133">Transmembrane helix</keyword>
<dbReference type="Proteomes" id="UP000798602">
    <property type="component" value="Unassembled WGS sequence"/>
</dbReference>
<keyword evidence="1" id="KW-0472">Membrane</keyword>